<organism evidence="2 3">
    <name type="scientific">Anaerosalibacter bizertensis</name>
    <dbReference type="NCBI Taxonomy" id="932217"/>
    <lineage>
        <taxon>Bacteria</taxon>
        <taxon>Bacillati</taxon>
        <taxon>Bacillota</taxon>
        <taxon>Tissierellia</taxon>
        <taxon>Tissierellales</taxon>
        <taxon>Sporanaerobacteraceae</taxon>
        <taxon>Anaerosalibacter</taxon>
    </lineage>
</organism>
<dbReference type="Proteomes" id="UP000462760">
    <property type="component" value="Unassembled WGS sequence"/>
</dbReference>
<comment type="caution">
    <text evidence="2">The sequence shown here is derived from an EMBL/GenBank/DDBJ whole genome shotgun (WGS) entry which is preliminary data.</text>
</comment>
<dbReference type="GO" id="GO:0004519">
    <property type="term" value="F:endonuclease activity"/>
    <property type="evidence" value="ECO:0007669"/>
    <property type="project" value="UniProtKB-KW"/>
</dbReference>
<keyword evidence="2" id="KW-0378">Hydrolase</keyword>
<dbReference type="RefSeq" id="WP_326831043.1">
    <property type="nucleotide sequence ID" value="NZ_VULR01000006.1"/>
</dbReference>
<gene>
    <name evidence="2" type="ORF">FYJ27_05335</name>
</gene>
<dbReference type="AlphaFoldDB" id="A0A844FGQ3"/>
<keyword evidence="2" id="KW-0540">Nuclease</keyword>
<dbReference type="Pfam" id="PF01844">
    <property type="entry name" value="HNH"/>
    <property type="match status" value="1"/>
</dbReference>
<reference evidence="2 3" key="1">
    <citation type="submission" date="2019-08" db="EMBL/GenBank/DDBJ databases">
        <title>In-depth cultivation of the pig gut microbiome towards novel bacterial diversity and tailored functional studies.</title>
        <authorList>
            <person name="Wylensek D."/>
            <person name="Hitch T.C.A."/>
            <person name="Clavel T."/>
        </authorList>
    </citation>
    <scope>NUCLEOTIDE SEQUENCE [LARGE SCALE GENOMIC DNA]</scope>
    <source>
        <strain evidence="2 3">Med78-601-WT-4W-RMD-3</strain>
    </source>
</reference>
<dbReference type="EMBL" id="VULR01000006">
    <property type="protein sequence ID" value="MSS43154.1"/>
    <property type="molecule type" value="Genomic_DNA"/>
</dbReference>
<protein>
    <submittedName>
        <fullName evidence="2">HNH endonuclease</fullName>
    </submittedName>
</protein>
<dbReference type="GO" id="GO:0003676">
    <property type="term" value="F:nucleic acid binding"/>
    <property type="evidence" value="ECO:0007669"/>
    <property type="project" value="InterPro"/>
</dbReference>
<dbReference type="InterPro" id="IPR002711">
    <property type="entry name" value="HNH"/>
</dbReference>
<evidence type="ECO:0000259" key="1">
    <source>
        <dbReference type="Pfam" id="PF01844"/>
    </source>
</evidence>
<dbReference type="GO" id="GO:0008270">
    <property type="term" value="F:zinc ion binding"/>
    <property type="evidence" value="ECO:0007669"/>
    <property type="project" value="InterPro"/>
</dbReference>
<name>A0A844FGQ3_9FIRM</name>
<proteinExistence type="predicted"/>
<evidence type="ECO:0000313" key="3">
    <source>
        <dbReference type="Proteomes" id="UP000462760"/>
    </source>
</evidence>
<feature type="domain" description="HNH" evidence="1">
    <location>
        <begin position="84"/>
        <end position="121"/>
    </location>
</feature>
<keyword evidence="2" id="KW-0255">Endonuclease</keyword>
<sequence length="150" mass="18566">MIVIALKKLCRCGKVIDYNKRYCDDCRDKYKKEKIERNRYYDKHIRDKKATSFYNSTEWIKTREYILNKYKGLDLYAFFILKEIIYADTVHHIVELKEDWNRRLDLDNLIPLNDISHKKIHGMYLKDKEGTQRLLFELIERWEKKYGRYR</sequence>
<evidence type="ECO:0000313" key="2">
    <source>
        <dbReference type="EMBL" id="MSS43154.1"/>
    </source>
</evidence>
<accession>A0A844FGQ3</accession>